<evidence type="ECO:0000313" key="2">
    <source>
        <dbReference type="EMBL" id="KAK3218361.1"/>
    </source>
</evidence>
<evidence type="ECO:0000313" key="3">
    <source>
        <dbReference type="Proteomes" id="UP001281410"/>
    </source>
</evidence>
<sequence length="166" mass="18980">MEATKFLSSTLPLHNPEVSLSSLSTRRKTPRKPFIIFNATSGRSGSFRNYGGDYRGRVVDENMIVLRMRIRENKMLETRNETPSNWMEWEKKYYANCGYNEDVCEALGFLQNYLMNKRPALVLGLITLVTLSLVLSTGVVLVHAIQIAQMMISSIWDSLISFLNHN</sequence>
<keyword evidence="1" id="KW-0812">Transmembrane</keyword>
<dbReference type="Proteomes" id="UP001281410">
    <property type="component" value="Unassembled WGS sequence"/>
</dbReference>
<dbReference type="PANTHER" id="PTHR33782">
    <property type="entry name" value="OS01G0121600 PROTEIN"/>
    <property type="match status" value="1"/>
</dbReference>
<proteinExistence type="predicted"/>
<evidence type="ECO:0000256" key="1">
    <source>
        <dbReference type="SAM" id="Phobius"/>
    </source>
</evidence>
<comment type="caution">
    <text evidence="2">The sequence shown here is derived from an EMBL/GenBank/DDBJ whole genome shotgun (WGS) entry which is preliminary data.</text>
</comment>
<accession>A0AAE0E7X4</accession>
<reference evidence="2" key="1">
    <citation type="journal article" date="2023" name="Plant J.">
        <title>Genome sequences and population genomics provide insights into the demographic history, inbreeding, and mutation load of two 'living fossil' tree species of Dipteronia.</title>
        <authorList>
            <person name="Feng Y."/>
            <person name="Comes H.P."/>
            <person name="Chen J."/>
            <person name="Zhu S."/>
            <person name="Lu R."/>
            <person name="Zhang X."/>
            <person name="Li P."/>
            <person name="Qiu J."/>
            <person name="Olsen K.M."/>
            <person name="Qiu Y."/>
        </authorList>
    </citation>
    <scope>NUCLEOTIDE SEQUENCE</scope>
    <source>
        <strain evidence="2">NBL</strain>
    </source>
</reference>
<organism evidence="2 3">
    <name type="scientific">Dipteronia sinensis</name>
    <dbReference type="NCBI Taxonomy" id="43782"/>
    <lineage>
        <taxon>Eukaryota</taxon>
        <taxon>Viridiplantae</taxon>
        <taxon>Streptophyta</taxon>
        <taxon>Embryophyta</taxon>
        <taxon>Tracheophyta</taxon>
        <taxon>Spermatophyta</taxon>
        <taxon>Magnoliopsida</taxon>
        <taxon>eudicotyledons</taxon>
        <taxon>Gunneridae</taxon>
        <taxon>Pentapetalae</taxon>
        <taxon>rosids</taxon>
        <taxon>malvids</taxon>
        <taxon>Sapindales</taxon>
        <taxon>Sapindaceae</taxon>
        <taxon>Hippocastanoideae</taxon>
        <taxon>Acereae</taxon>
        <taxon>Dipteronia</taxon>
    </lineage>
</organism>
<keyword evidence="1" id="KW-1133">Transmembrane helix</keyword>
<name>A0AAE0E7X4_9ROSI</name>
<dbReference type="AlphaFoldDB" id="A0AAE0E7X4"/>
<protein>
    <submittedName>
        <fullName evidence="2">Uncharacterized protein</fullName>
    </submittedName>
</protein>
<keyword evidence="3" id="KW-1185">Reference proteome</keyword>
<keyword evidence="1" id="KW-0472">Membrane</keyword>
<gene>
    <name evidence="2" type="ORF">Dsin_012331</name>
</gene>
<dbReference type="EMBL" id="JANJYJ010000004">
    <property type="protein sequence ID" value="KAK3218361.1"/>
    <property type="molecule type" value="Genomic_DNA"/>
</dbReference>
<dbReference type="PANTHER" id="PTHR33782:SF27">
    <property type="entry name" value="PROTEIN, PUTATIVE-RELATED"/>
    <property type="match status" value="1"/>
</dbReference>
<feature type="transmembrane region" description="Helical" evidence="1">
    <location>
        <begin position="120"/>
        <end position="145"/>
    </location>
</feature>